<dbReference type="InterPro" id="IPR016177">
    <property type="entry name" value="DNA-bd_dom_sf"/>
</dbReference>
<dbReference type="GO" id="GO:0003700">
    <property type="term" value="F:DNA-binding transcription factor activity"/>
    <property type="evidence" value="ECO:0007669"/>
    <property type="project" value="InterPro"/>
</dbReference>
<dbReference type="PANTHER" id="PTHR31190:SF479">
    <property type="entry name" value="AP2_ERF DOMAIN-CONTAINING PROTEIN"/>
    <property type="match status" value="1"/>
</dbReference>
<keyword evidence="9" id="KW-1185">Reference proteome</keyword>
<feature type="region of interest" description="Disordered" evidence="7">
    <location>
        <begin position="51"/>
        <end position="72"/>
    </location>
</feature>
<evidence type="ECO:0000256" key="3">
    <source>
        <dbReference type="ARBA" id="ARBA00023125"/>
    </source>
</evidence>
<dbReference type="STRING" id="3635.A0A1U8N0L8"/>
<keyword evidence="3" id="KW-0238">DNA-binding</keyword>
<reference evidence="10" key="2">
    <citation type="submission" date="2025-08" db="UniProtKB">
        <authorList>
            <consortium name="RefSeq"/>
        </authorList>
    </citation>
    <scope>IDENTIFICATION</scope>
</reference>
<dbReference type="GO" id="GO:0009873">
    <property type="term" value="P:ethylene-activated signaling pathway"/>
    <property type="evidence" value="ECO:0007669"/>
    <property type="project" value="InterPro"/>
</dbReference>
<dbReference type="GO" id="GO:0005634">
    <property type="term" value="C:nucleus"/>
    <property type="evidence" value="ECO:0007669"/>
    <property type="project" value="UniProtKB-SubCell"/>
</dbReference>
<keyword evidence="2" id="KW-0805">Transcription regulation</keyword>
<accession>A0A1U8N0L8</accession>
<reference evidence="9" key="1">
    <citation type="journal article" date="2020" name="Nat. Genet.">
        <title>Genomic diversifications of five Gossypium allopolyploid species and their impact on cotton improvement.</title>
        <authorList>
            <person name="Chen Z.J."/>
            <person name="Sreedasyam A."/>
            <person name="Ando A."/>
            <person name="Song Q."/>
            <person name="De Santiago L.M."/>
            <person name="Hulse-Kemp A.M."/>
            <person name="Ding M."/>
            <person name="Ye W."/>
            <person name="Kirkbride R.C."/>
            <person name="Jenkins J."/>
            <person name="Plott C."/>
            <person name="Lovell J."/>
            <person name="Lin Y.M."/>
            <person name="Vaughn R."/>
            <person name="Liu B."/>
            <person name="Simpson S."/>
            <person name="Scheffler B.E."/>
            <person name="Wen L."/>
            <person name="Saski C.A."/>
            <person name="Grover C.E."/>
            <person name="Hu G."/>
            <person name="Conover J.L."/>
            <person name="Carlson J.W."/>
            <person name="Shu S."/>
            <person name="Boston L.B."/>
            <person name="Williams M."/>
            <person name="Peterson D.G."/>
            <person name="McGee K."/>
            <person name="Jones D.C."/>
            <person name="Wendel J.F."/>
            <person name="Stelly D.M."/>
            <person name="Grimwood J."/>
            <person name="Schmutz J."/>
        </authorList>
    </citation>
    <scope>NUCLEOTIDE SEQUENCE [LARGE SCALE GENOMIC DNA]</scope>
    <source>
        <strain evidence="9">cv. TM-1</strain>
    </source>
</reference>
<proteinExistence type="inferred from homology"/>
<keyword evidence="4" id="KW-0804">Transcription</keyword>
<dbReference type="Gene3D" id="3.30.730.10">
    <property type="entry name" value="AP2/ERF domain"/>
    <property type="match status" value="1"/>
</dbReference>
<dbReference type="RefSeq" id="XP_016732605.1">
    <property type="nucleotide sequence ID" value="XM_016877116.1"/>
</dbReference>
<dbReference type="Proteomes" id="UP000818029">
    <property type="component" value="Chromosome D07"/>
</dbReference>
<dbReference type="Pfam" id="PF00847">
    <property type="entry name" value="AP2"/>
    <property type="match status" value="1"/>
</dbReference>
<dbReference type="PROSITE" id="PS51032">
    <property type="entry name" value="AP2_ERF"/>
    <property type="match status" value="1"/>
</dbReference>
<evidence type="ECO:0000256" key="6">
    <source>
        <dbReference type="ARBA" id="ARBA00024343"/>
    </source>
</evidence>
<evidence type="ECO:0000256" key="2">
    <source>
        <dbReference type="ARBA" id="ARBA00023015"/>
    </source>
</evidence>
<dbReference type="SUPFAM" id="SSF54171">
    <property type="entry name" value="DNA-binding domain"/>
    <property type="match status" value="1"/>
</dbReference>
<dbReference type="GO" id="GO:0003677">
    <property type="term" value="F:DNA binding"/>
    <property type="evidence" value="ECO:0007669"/>
    <property type="project" value="UniProtKB-KW"/>
</dbReference>
<evidence type="ECO:0000313" key="10">
    <source>
        <dbReference type="RefSeq" id="XP_016732605.1"/>
    </source>
</evidence>
<dbReference type="PRINTS" id="PR00367">
    <property type="entry name" value="ETHRSPELEMNT"/>
</dbReference>
<comment type="subcellular location">
    <subcellularLocation>
        <location evidence="1">Nucleus</location>
    </subcellularLocation>
</comment>
<gene>
    <name evidence="10" type="primary">LOC107943370</name>
</gene>
<feature type="domain" description="AP2/ERF" evidence="8">
    <location>
        <begin position="92"/>
        <end position="150"/>
    </location>
</feature>
<dbReference type="GeneID" id="107943370"/>
<dbReference type="PaxDb" id="3635-A0A1U8N0L8"/>
<protein>
    <submittedName>
        <fullName evidence="10">Ethylene-response factor C3</fullName>
    </submittedName>
</protein>
<organism evidence="9 10">
    <name type="scientific">Gossypium hirsutum</name>
    <name type="common">Upland cotton</name>
    <name type="synonym">Gossypium mexicanum</name>
    <dbReference type="NCBI Taxonomy" id="3635"/>
    <lineage>
        <taxon>Eukaryota</taxon>
        <taxon>Viridiplantae</taxon>
        <taxon>Streptophyta</taxon>
        <taxon>Embryophyta</taxon>
        <taxon>Tracheophyta</taxon>
        <taxon>Spermatophyta</taxon>
        <taxon>Magnoliopsida</taxon>
        <taxon>eudicotyledons</taxon>
        <taxon>Gunneridae</taxon>
        <taxon>Pentapetalae</taxon>
        <taxon>rosids</taxon>
        <taxon>malvids</taxon>
        <taxon>Malvales</taxon>
        <taxon>Malvaceae</taxon>
        <taxon>Malvoideae</taxon>
        <taxon>Gossypium</taxon>
    </lineage>
</organism>
<evidence type="ECO:0000256" key="4">
    <source>
        <dbReference type="ARBA" id="ARBA00023163"/>
    </source>
</evidence>
<evidence type="ECO:0000256" key="7">
    <source>
        <dbReference type="SAM" id="MobiDB-lite"/>
    </source>
</evidence>
<evidence type="ECO:0000256" key="5">
    <source>
        <dbReference type="ARBA" id="ARBA00023242"/>
    </source>
</evidence>
<dbReference type="CDD" id="cd00018">
    <property type="entry name" value="AP2"/>
    <property type="match status" value="1"/>
</dbReference>
<dbReference type="FunFam" id="3.30.730.10:FF:000001">
    <property type="entry name" value="Ethylene-responsive transcription factor 2"/>
    <property type="match status" value="1"/>
</dbReference>
<dbReference type="OrthoDB" id="670255at2759"/>
<dbReference type="KEGG" id="ghi:107943370"/>
<dbReference type="InterPro" id="IPR044808">
    <property type="entry name" value="ERF_plant"/>
</dbReference>
<keyword evidence="5" id="KW-0539">Nucleus</keyword>
<feature type="compositionally biased region" description="Acidic residues" evidence="7">
    <location>
        <begin position="51"/>
        <end position="60"/>
    </location>
</feature>
<evidence type="ECO:0000256" key="1">
    <source>
        <dbReference type="ARBA" id="ARBA00004123"/>
    </source>
</evidence>
<name>A0A1U8N0L8_GOSHI</name>
<dbReference type="PANTHER" id="PTHR31190">
    <property type="entry name" value="DNA-BINDING DOMAIN"/>
    <property type="match status" value="1"/>
</dbReference>
<sequence>MEDSWLLQYSKNADSSWFGSEEAFSSSCEWDELLLNFNISQETAWMDLLGDDEEEEEEEEERGKVSSECSNNSIDGVKEEEICAEEPKEVKSYRGVRKRPWGKFAAEIRDSTRRGARVWLGTFDSAEAAALAYDQAAFSMRGPLATLNFPIEAVKASLKELKGRCDENKGWSPVVDLKNRYSLRKRSKNKKIKPNDAALRQQQNLLVFEDLGADYLEQLLISSCD</sequence>
<comment type="similarity">
    <text evidence="6">Belongs to the AP2/ERF transcription factor family. ERF subfamily.</text>
</comment>
<dbReference type="InterPro" id="IPR036955">
    <property type="entry name" value="AP2/ERF_dom_sf"/>
</dbReference>
<dbReference type="AlphaFoldDB" id="A0A1U8N0L8"/>
<evidence type="ECO:0000259" key="8">
    <source>
        <dbReference type="PROSITE" id="PS51032"/>
    </source>
</evidence>
<evidence type="ECO:0000313" key="9">
    <source>
        <dbReference type="Proteomes" id="UP000818029"/>
    </source>
</evidence>
<dbReference type="SMART" id="SM00380">
    <property type="entry name" value="AP2"/>
    <property type="match status" value="1"/>
</dbReference>
<dbReference type="InterPro" id="IPR001471">
    <property type="entry name" value="AP2/ERF_dom"/>
</dbReference>